<comment type="similarity">
    <text evidence="1 7 8">Belongs to the chaperonin (HSP60) family.</text>
</comment>
<dbReference type="FunFam" id="1.10.560.10:FF:000001">
    <property type="entry name" value="60 kDa chaperonin"/>
    <property type="match status" value="1"/>
</dbReference>
<comment type="caution">
    <text evidence="7">Lacks conserved residue(s) required for the propagation of feature annotation.</text>
</comment>
<dbReference type="SUPFAM" id="SSF52029">
    <property type="entry name" value="GroEL apical domain-like"/>
    <property type="match status" value="1"/>
</dbReference>
<evidence type="ECO:0000256" key="3">
    <source>
        <dbReference type="ARBA" id="ARBA00022741"/>
    </source>
</evidence>
<evidence type="ECO:0000256" key="9">
    <source>
        <dbReference type="RuleBase" id="RU000419"/>
    </source>
</evidence>
<feature type="binding site" evidence="7">
    <location>
        <begin position="30"/>
        <end position="33"/>
    </location>
    <ligand>
        <name>ATP</name>
        <dbReference type="ChEBI" id="CHEBI:30616"/>
    </ligand>
</feature>
<dbReference type="Gene3D" id="3.50.7.10">
    <property type="entry name" value="GroEL"/>
    <property type="match status" value="1"/>
</dbReference>
<dbReference type="AlphaFoldDB" id="A0A1S8CJB6"/>
<dbReference type="InterPro" id="IPR001844">
    <property type="entry name" value="Cpn60/GroEL"/>
</dbReference>
<feature type="binding site" evidence="7">
    <location>
        <position position="415"/>
    </location>
    <ligand>
        <name>ATP</name>
        <dbReference type="ChEBI" id="CHEBI:30616"/>
    </ligand>
</feature>
<dbReference type="Proteomes" id="UP000216021">
    <property type="component" value="Unassembled WGS sequence"/>
</dbReference>
<comment type="caution">
    <text evidence="10">The sequence shown here is derived from an EMBL/GenBank/DDBJ whole genome shotgun (WGS) entry which is preliminary data.</text>
</comment>
<evidence type="ECO:0000256" key="8">
    <source>
        <dbReference type="RuleBase" id="RU000418"/>
    </source>
</evidence>
<feature type="binding site" evidence="7">
    <location>
        <position position="51"/>
    </location>
    <ligand>
        <name>ATP</name>
        <dbReference type="ChEBI" id="CHEBI:30616"/>
    </ligand>
</feature>
<feature type="binding site" evidence="7">
    <location>
        <begin position="87"/>
        <end position="91"/>
    </location>
    <ligand>
        <name>ATP</name>
        <dbReference type="ChEBI" id="CHEBI:30616"/>
    </ligand>
</feature>
<dbReference type="GO" id="GO:0042026">
    <property type="term" value="P:protein refolding"/>
    <property type="evidence" value="ECO:0007669"/>
    <property type="project" value="UniProtKB-UniRule"/>
</dbReference>
<dbReference type="PANTHER" id="PTHR45633">
    <property type="entry name" value="60 KDA HEAT SHOCK PROTEIN, MITOCHONDRIAL"/>
    <property type="match status" value="1"/>
</dbReference>
<dbReference type="PRINTS" id="PR00298">
    <property type="entry name" value="CHAPERONIN60"/>
</dbReference>
<keyword evidence="6 7" id="KW-0413">Isomerase</keyword>
<dbReference type="GO" id="GO:0005737">
    <property type="term" value="C:cytoplasm"/>
    <property type="evidence" value="ECO:0007669"/>
    <property type="project" value="UniProtKB-SubCell"/>
</dbReference>
<dbReference type="NCBIfam" id="NF009489">
    <property type="entry name" value="PRK12851.1"/>
    <property type="match status" value="1"/>
</dbReference>
<organism evidence="10 11">
    <name type="scientific">Serratia oryzae</name>
    <dbReference type="NCBI Taxonomy" id="2034155"/>
    <lineage>
        <taxon>Bacteria</taxon>
        <taxon>Pseudomonadati</taxon>
        <taxon>Pseudomonadota</taxon>
        <taxon>Gammaproteobacteria</taxon>
        <taxon>Enterobacterales</taxon>
        <taxon>Yersiniaceae</taxon>
        <taxon>Serratia</taxon>
    </lineage>
</organism>
<dbReference type="Gene3D" id="1.10.560.10">
    <property type="entry name" value="GroEL-like equatorial domain"/>
    <property type="match status" value="1"/>
</dbReference>
<gene>
    <name evidence="7" type="primary">groEL</name>
    <name evidence="7" type="synonym">groL</name>
    <name evidence="10" type="ORF">BMI79_15355</name>
</gene>
<dbReference type="FunFam" id="3.50.7.10:FF:000001">
    <property type="entry name" value="60 kDa chaperonin"/>
    <property type="match status" value="1"/>
</dbReference>
<dbReference type="EMBL" id="MOXD01000008">
    <property type="protein sequence ID" value="OMQ21455.1"/>
    <property type="molecule type" value="Genomic_DNA"/>
</dbReference>
<keyword evidence="5 7" id="KW-0143">Chaperone</keyword>
<dbReference type="GO" id="GO:0005524">
    <property type="term" value="F:ATP binding"/>
    <property type="evidence" value="ECO:0007669"/>
    <property type="project" value="UniProtKB-UniRule"/>
</dbReference>
<evidence type="ECO:0000256" key="5">
    <source>
        <dbReference type="ARBA" id="ARBA00023186"/>
    </source>
</evidence>
<dbReference type="InterPro" id="IPR027409">
    <property type="entry name" value="GroEL-like_apical_dom_sf"/>
</dbReference>
<evidence type="ECO:0000256" key="1">
    <source>
        <dbReference type="ARBA" id="ARBA00006607"/>
    </source>
</evidence>
<dbReference type="NCBIfam" id="NF009487">
    <property type="entry name" value="PRK12849.1"/>
    <property type="match status" value="1"/>
</dbReference>
<keyword evidence="4 7" id="KW-0067">ATP-binding</keyword>
<dbReference type="CDD" id="cd03344">
    <property type="entry name" value="GroEL"/>
    <property type="match status" value="1"/>
</dbReference>
<evidence type="ECO:0000256" key="7">
    <source>
        <dbReference type="HAMAP-Rule" id="MF_00600"/>
    </source>
</evidence>
<protein>
    <recommendedName>
        <fullName evidence="7">Chaperonin GroEL</fullName>
        <ecNumber evidence="7">5.6.1.7</ecNumber>
    </recommendedName>
    <alternativeName>
        <fullName evidence="7">60 kDa chaperonin</fullName>
    </alternativeName>
    <alternativeName>
        <fullName evidence="7">Chaperonin-60</fullName>
        <shortName evidence="7">Cpn60</shortName>
    </alternativeName>
</protein>
<dbReference type="GO" id="GO:0140662">
    <property type="term" value="F:ATP-dependent protein folding chaperone"/>
    <property type="evidence" value="ECO:0007669"/>
    <property type="project" value="InterPro"/>
</dbReference>
<dbReference type="EC" id="5.6.1.7" evidence="7"/>
<evidence type="ECO:0000256" key="2">
    <source>
        <dbReference type="ARBA" id="ARBA00022490"/>
    </source>
</evidence>
<dbReference type="InterPro" id="IPR027410">
    <property type="entry name" value="TCP-1-like_intermed_sf"/>
</dbReference>
<dbReference type="SUPFAM" id="SSF48592">
    <property type="entry name" value="GroEL equatorial domain-like"/>
    <property type="match status" value="1"/>
</dbReference>
<comment type="function">
    <text evidence="7 9">Together with its co-chaperonin GroES, plays an essential role in assisting protein folding. The GroEL-GroES system forms a nano-cage that allows encapsulation of the non-native substrate proteins and provides a physical environment optimized to promote and accelerate protein folding.</text>
</comment>
<dbReference type="GO" id="GO:0051082">
    <property type="term" value="F:unfolded protein binding"/>
    <property type="evidence" value="ECO:0007669"/>
    <property type="project" value="UniProtKB-UniRule"/>
</dbReference>
<name>A0A1S8CJB6_9GAMM</name>
<dbReference type="NCBIfam" id="TIGR02348">
    <property type="entry name" value="GroEL"/>
    <property type="match status" value="1"/>
</dbReference>
<feature type="binding site" evidence="7">
    <location>
        <position position="495"/>
    </location>
    <ligand>
        <name>ATP</name>
        <dbReference type="ChEBI" id="CHEBI:30616"/>
    </ligand>
</feature>
<keyword evidence="2 7" id="KW-0963">Cytoplasm</keyword>
<dbReference type="Pfam" id="PF00118">
    <property type="entry name" value="Cpn60_TCP1"/>
    <property type="match status" value="1"/>
</dbReference>
<dbReference type="OrthoDB" id="9766614at2"/>
<dbReference type="RefSeq" id="WP_076943082.1">
    <property type="nucleotide sequence ID" value="NZ_MOXD01000008.1"/>
</dbReference>
<dbReference type="NCBIfam" id="NF000592">
    <property type="entry name" value="PRK00013.1"/>
    <property type="match status" value="1"/>
</dbReference>
<dbReference type="InterPro" id="IPR018370">
    <property type="entry name" value="Chaperonin_Cpn60_CS"/>
</dbReference>
<comment type="subcellular location">
    <subcellularLocation>
        <location evidence="7">Cytoplasm</location>
    </subcellularLocation>
</comment>
<dbReference type="Gene3D" id="3.30.260.10">
    <property type="entry name" value="TCP-1-like chaperonin intermediate domain"/>
    <property type="match status" value="1"/>
</dbReference>
<proteinExistence type="inferred from homology"/>
<dbReference type="InterPro" id="IPR027413">
    <property type="entry name" value="GROEL-like_equatorial_sf"/>
</dbReference>
<accession>A0A1S8CJB6</accession>
<evidence type="ECO:0000313" key="11">
    <source>
        <dbReference type="Proteomes" id="UP000216021"/>
    </source>
</evidence>
<dbReference type="PROSITE" id="PS00296">
    <property type="entry name" value="CHAPERONINS_CPN60"/>
    <property type="match status" value="1"/>
</dbReference>
<evidence type="ECO:0000256" key="6">
    <source>
        <dbReference type="ARBA" id="ARBA00023235"/>
    </source>
</evidence>
<comment type="subunit">
    <text evidence="7 9">Forms a cylinder of 14 subunits composed of two heptameric rings stacked back-to-back. Interacts with the co-chaperonin GroES.</text>
</comment>
<sequence>MAAKDVKFGNDARVKMLRGVNILADAVKVTLGPKGRNVVLDKSFGAPSITKDGVSVAREIELEDKFENMGAQMVKEVASKANDAAGDGTTTATVLAQSIITEGLKAVAAGMNPMDLKRGIDKAVIAAVEELKKLSVPCSDSKAIAQVGTISANSDDTVGKLIAEAMEKVGKEGVITVEEGTGLQDELDVVEGMQFDRGYLSPYFINKPETGSIELESPFILLADKKVSNIREMLPVLEAVAKAGKPLLIIAEDVEGEALATLVVNTMRGIVKVAAVKAPGFGDRRKAMLQDIATLTAGTVISEEIGLELEKATLEDLGQAKRVVINKDTTIIIDGVGDEKTIQGRVTQIRQQIEEATSDYDREKLQERVAKLAGGVAVIKVGAATEVEMKEKKARVEDALHATRAAVEEGVVAGGGVALIRVAGKIANLKGDNEDQNVGIKVALRAMEAPLRQIVINAGEEASVIANNVKAGEGSYGYNAYTEEYGDMIAMGILDPTKVTRSALQYAASVAGLMITTECMVTDLPKEDKADMGAAGMGGMGGMGGMM</sequence>
<dbReference type="STRING" id="2034155.BMI79_15355"/>
<evidence type="ECO:0000256" key="4">
    <source>
        <dbReference type="ARBA" id="ARBA00022840"/>
    </source>
</evidence>
<dbReference type="GO" id="GO:0016853">
    <property type="term" value="F:isomerase activity"/>
    <property type="evidence" value="ECO:0007669"/>
    <property type="project" value="UniProtKB-KW"/>
</dbReference>
<dbReference type="HAMAP" id="MF_00600">
    <property type="entry name" value="CH60"/>
    <property type="match status" value="1"/>
</dbReference>
<dbReference type="SUPFAM" id="SSF54849">
    <property type="entry name" value="GroEL-intermediate domain like"/>
    <property type="match status" value="1"/>
</dbReference>
<evidence type="ECO:0000313" key="10">
    <source>
        <dbReference type="EMBL" id="OMQ21455.1"/>
    </source>
</evidence>
<reference evidence="10 11" key="1">
    <citation type="submission" date="2016-11" db="EMBL/GenBank/DDBJ databases">
        <title>Rahnella oryzae sp. nov., isolated from rice root.</title>
        <authorList>
            <person name="Zhang X.-X."/>
            <person name="Zhang J."/>
        </authorList>
    </citation>
    <scope>NUCLEOTIDE SEQUENCE [LARGE SCALE GENOMIC DNA]</scope>
    <source>
        <strain evidence="10 11">J11-6</strain>
    </source>
</reference>
<dbReference type="InterPro" id="IPR002423">
    <property type="entry name" value="Cpn60/GroEL/TCP-1"/>
</dbReference>
<keyword evidence="11" id="KW-1185">Reference proteome</keyword>
<dbReference type="NCBIfam" id="NF009488">
    <property type="entry name" value="PRK12850.1"/>
    <property type="match status" value="1"/>
</dbReference>
<keyword evidence="3 7" id="KW-0547">Nucleotide-binding</keyword>